<proteinExistence type="predicted"/>
<sequence>MRVAQNNLRTHIDKLIHEKQAALKHFLVYQYAAFGFGGNNQHHAQQVGGEAGPRCIGNGENRAVDKRFDGVMFLRRNV</sequence>
<protein>
    <submittedName>
        <fullName evidence="1">Uncharacterized protein</fullName>
    </submittedName>
</protein>
<comment type="caution">
    <text evidence="1">The sequence shown here is derived from an EMBL/GenBank/DDBJ whole genome shotgun (WGS) entry which is preliminary data.</text>
</comment>
<name>A0A645DPJ7_9ZZZZ</name>
<gene>
    <name evidence="1" type="ORF">SDC9_137523</name>
</gene>
<organism evidence="1">
    <name type="scientific">bioreactor metagenome</name>
    <dbReference type="NCBI Taxonomy" id="1076179"/>
    <lineage>
        <taxon>unclassified sequences</taxon>
        <taxon>metagenomes</taxon>
        <taxon>ecological metagenomes</taxon>
    </lineage>
</organism>
<dbReference type="EMBL" id="VSSQ01037655">
    <property type="protein sequence ID" value="MPM90402.1"/>
    <property type="molecule type" value="Genomic_DNA"/>
</dbReference>
<accession>A0A645DPJ7</accession>
<evidence type="ECO:0000313" key="1">
    <source>
        <dbReference type="EMBL" id="MPM90402.1"/>
    </source>
</evidence>
<dbReference type="AlphaFoldDB" id="A0A645DPJ7"/>
<reference evidence="1" key="1">
    <citation type="submission" date="2019-08" db="EMBL/GenBank/DDBJ databases">
        <authorList>
            <person name="Kucharzyk K."/>
            <person name="Murdoch R.W."/>
            <person name="Higgins S."/>
            <person name="Loffler F."/>
        </authorList>
    </citation>
    <scope>NUCLEOTIDE SEQUENCE</scope>
</reference>